<protein>
    <submittedName>
        <fullName evidence="2">Glycoside hydrolase</fullName>
    </submittedName>
</protein>
<sequence>MKSNVFSPQRKDKIKLIRSVCEGIILISLLVIIIRSLLSFSEYEPYDQNIISNTTDTGFIAVSYFGVDRNGSDALISTDRLNKHLKALRDNGYVTITQQDILDYYEKGKKLPEKSLFLMFEDGRTDTAIFSQKITEEYNYKSTILTYADKFEKEDSKFLKPNDLKDLEKSTYWELGTNGYRLEYINVFDKDMNSLGRMNSLQFSEAAPNIRRNYNHYLMDFIRDEDNVPIESYEEMEARIDYDYETCTRIYEEELGKKLDLYTLMHSNTGQFGTNNRVSKINEKWIKDLYKMNFNREGYSFNTTENSIYDLTRIQPQSYWPTNHLLMRIAYDIGKEKEINFAVGDESIAANFKELSGKAEYNNNLITLTCVPNGKGVLKLLNSDDFKDINLKVELKGNILGSQSIVLRANEDNISSVRFQLTNNVVSIVQRLNGNEEILFKKELDSVNKEFDIKDEGDRYINIEVNGDKILLYVDDELMANDIKFDNSLNRPGALYLESSWDEYGYSQRNIADDVYDGIFKNLIITDSNGKELYSNELKGIKKLKYVTKTCFDNIINWFVKNL</sequence>
<evidence type="ECO:0000313" key="2">
    <source>
        <dbReference type="EMBL" id="PPV11914.1"/>
    </source>
</evidence>
<dbReference type="PANTHER" id="PTHR34216">
    <property type="match status" value="1"/>
</dbReference>
<dbReference type="AlphaFoldDB" id="A0A0A6PTP7"/>
<dbReference type="RefSeq" id="WP_043662269.1">
    <property type="nucleotide sequence ID" value="NZ_JSEG01000003.1"/>
</dbReference>
<keyword evidence="2" id="KW-0378">Hydrolase</keyword>
<reference evidence="2 3" key="1">
    <citation type="submission" date="2016-01" db="EMBL/GenBank/DDBJ databases">
        <title>Characterization of the Clostridium difficile lineages that are prevalent in Hong Kong and China.</title>
        <authorList>
            <person name="Kwok J.S.-L."/>
            <person name="Lam W.-Y."/>
            <person name="Ip M."/>
            <person name="Chan T.-F."/>
            <person name="Hawkey P.M."/>
            <person name="Tsui S.K.-W."/>
        </authorList>
    </citation>
    <scope>NUCLEOTIDE SEQUENCE [LARGE SCALE GENOMIC DNA]</scope>
    <source>
        <strain evidence="2 3">300064</strain>
    </source>
</reference>
<dbReference type="Gene3D" id="3.20.20.370">
    <property type="entry name" value="Glycoside hydrolase/deacetylase"/>
    <property type="match status" value="1"/>
</dbReference>
<evidence type="ECO:0000256" key="1">
    <source>
        <dbReference type="SAM" id="Phobius"/>
    </source>
</evidence>
<dbReference type="PANTHER" id="PTHR34216:SF3">
    <property type="entry name" value="POLY-BETA-1,6-N-ACETYL-D-GLUCOSAMINE N-DEACETYLASE"/>
    <property type="match status" value="1"/>
</dbReference>
<dbReference type="GO" id="GO:0005975">
    <property type="term" value="P:carbohydrate metabolic process"/>
    <property type="evidence" value="ECO:0007669"/>
    <property type="project" value="InterPro"/>
</dbReference>
<dbReference type="InterPro" id="IPR011330">
    <property type="entry name" value="Glyco_hydro/deAcase_b/a-brl"/>
</dbReference>
<proteinExistence type="predicted"/>
<keyword evidence="1" id="KW-0812">Transmembrane</keyword>
<feature type="transmembrane region" description="Helical" evidence="1">
    <location>
        <begin position="20"/>
        <end position="38"/>
    </location>
</feature>
<accession>A0A0A6PTP7</accession>
<name>A0A0A6PTP7_CLOBU</name>
<keyword evidence="1" id="KW-1133">Transmembrane helix</keyword>
<dbReference type="SUPFAM" id="SSF88713">
    <property type="entry name" value="Glycoside hydrolase/deacetylase"/>
    <property type="match status" value="1"/>
</dbReference>
<keyword evidence="1" id="KW-0472">Membrane</keyword>
<organism evidence="2 3">
    <name type="scientific">Clostridium butyricum</name>
    <dbReference type="NCBI Taxonomy" id="1492"/>
    <lineage>
        <taxon>Bacteria</taxon>
        <taxon>Bacillati</taxon>
        <taxon>Bacillota</taxon>
        <taxon>Clostridia</taxon>
        <taxon>Eubacteriales</taxon>
        <taxon>Clostridiaceae</taxon>
        <taxon>Clostridium</taxon>
    </lineage>
</organism>
<dbReference type="GO" id="GO:0016787">
    <property type="term" value="F:hydrolase activity"/>
    <property type="evidence" value="ECO:0007669"/>
    <property type="project" value="UniProtKB-KW"/>
</dbReference>
<dbReference type="EMBL" id="LRDH01000173">
    <property type="protein sequence ID" value="PPV11914.1"/>
    <property type="molecule type" value="Genomic_DNA"/>
</dbReference>
<dbReference type="Gene3D" id="2.60.120.560">
    <property type="entry name" value="Exo-inulinase, domain 1"/>
    <property type="match status" value="1"/>
</dbReference>
<comment type="caution">
    <text evidence="2">The sequence shown here is derived from an EMBL/GenBank/DDBJ whole genome shotgun (WGS) entry which is preliminary data.</text>
</comment>
<dbReference type="InterPro" id="IPR051398">
    <property type="entry name" value="Polysacch_Deacetylase"/>
</dbReference>
<dbReference type="Proteomes" id="UP000238081">
    <property type="component" value="Unassembled WGS sequence"/>
</dbReference>
<evidence type="ECO:0000313" key="3">
    <source>
        <dbReference type="Proteomes" id="UP000238081"/>
    </source>
</evidence>
<gene>
    <name evidence="2" type="ORF">AWN73_06300</name>
</gene>